<sequence length="994" mass="111453">MSGPTLDDLLQQERGLPLTPTQQKVLVEVLGMAGHYGAWVSNAESLRNFKGFSEAEKRHLPVNQMQRKLKSLYKRDLEDLVTRCGAPAWKCTKDDLARIIVDFLLSFDGDGYYPTMLNRTDKDPLFVNSNWEAEAASQHLTLHMVPLEGQRRMNFRLSHVIGVDEVDRLLPELEPLKSLDPRFQAFDAPLGKPRFLCQTFNEWRKGALRIHFATPETLQFRRPKNLRVHLRFLRVENYRGGIRTTSFCPKNWSFDVNSLTVFLPKDQLHADRCLSFQAEYFLDLTPFLKKKRGSSHAMNTVEIKGIDYSRLRQNALHCVLAQTVTVKDREDLVRMVRTSTVEYFEAYKPPDEKGVVRLDELQEERGQDRVTAARQQTTRILPLEKARRKELTKFSAGPDDIKVDSISFSMKCPLSQGRIDIPVKGRECNHVQCFNLETYLTMETTRKSDECPVCNQKTASIQQLYICPLNEEALKEFPHADEVELHPDGKLSLPTPQTSVDNGQVAQEIDLESDQPLSSVGARSFTTPAWTPRSVKRRKSVVTIDLTDNDDDEVPVTPRISPHLSATFNRLNRDRMRLQLLQSMGREGSVETATIPLNSGEEASQSRVGNLGTCGESTETPSTPAASRVLPSSVTGGSRPRTRARAPVDIEPPDVLMEIDPAEMSFDIDPDEPSAENSAQRESSEPAGSEPTESDFEKAIAEVFGDLKEPEEIMRDREHEKSVSKKPTASLPFSEEVGESVVEKSVSEPSEVKEAEPLPAEEEAEEPSFVMERETYVPEKETEEPSSERQPEMSNETNTDRRSVDNETGEPSLEGEPETSKEKLVDNETEEPSLEREPETSNEKDTGGRSVDHETDQPSLEREPEIPKEKDGSSIEKEAEGSSPPEGTRVERSQHESVVSPDEQAQADMLGMQMNEKSIGQAMTETIVDGQPPTPAVYSEDETLMPREVPIDSSGDSKQEAVKHGPSEVSAEVSSDRETDRTCSQLTPTNNSAS</sequence>
<gene>
    <name evidence="7" type="ORF">NDN08_004355</name>
</gene>
<dbReference type="PROSITE" id="PS51044">
    <property type="entry name" value="ZF_SP_RING"/>
    <property type="match status" value="1"/>
</dbReference>
<comment type="caution">
    <text evidence="7">The sequence shown here is derived from an EMBL/GenBank/DDBJ whole genome shotgun (WGS) entry which is preliminary data.</text>
</comment>
<evidence type="ECO:0000313" key="7">
    <source>
        <dbReference type="EMBL" id="KAJ8903246.1"/>
    </source>
</evidence>
<reference evidence="7 8" key="1">
    <citation type="journal article" date="2023" name="Nat. Commun.">
        <title>Origin of minicircular mitochondrial genomes in red algae.</title>
        <authorList>
            <person name="Lee Y."/>
            <person name="Cho C.H."/>
            <person name="Lee Y.M."/>
            <person name="Park S.I."/>
            <person name="Yang J.H."/>
            <person name="West J.A."/>
            <person name="Bhattacharya D."/>
            <person name="Yoon H.S."/>
        </authorList>
    </citation>
    <scope>NUCLEOTIDE SEQUENCE [LARGE SCALE GENOMIC DNA]</scope>
    <source>
        <strain evidence="7 8">CCMP1338</strain>
        <tissue evidence="7">Whole cell</tissue>
    </source>
</reference>
<dbReference type="GO" id="GO:0008270">
    <property type="term" value="F:zinc ion binding"/>
    <property type="evidence" value="ECO:0007669"/>
    <property type="project" value="UniProtKB-KW"/>
</dbReference>
<dbReference type="Proteomes" id="UP001157974">
    <property type="component" value="Unassembled WGS sequence"/>
</dbReference>
<feature type="compositionally biased region" description="Polar residues" evidence="5">
    <location>
        <begin position="591"/>
        <end position="608"/>
    </location>
</feature>
<keyword evidence="3" id="KW-0862">Zinc</keyword>
<feature type="compositionally biased region" description="Basic and acidic residues" evidence="5">
    <location>
        <begin position="771"/>
        <end position="780"/>
    </location>
</feature>
<feature type="compositionally biased region" description="Basic and acidic residues" evidence="5">
    <location>
        <begin position="741"/>
        <end position="756"/>
    </location>
</feature>
<organism evidence="7 8">
    <name type="scientific">Rhodosorus marinus</name>
    <dbReference type="NCBI Taxonomy" id="101924"/>
    <lineage>
        <taxon>Eukaryota</taxon>
        <taxon>Rhodophyta</taxon>
        <taxon>Stylonematophyceae</taxon>
        <taxon>Stylonematales</taxon>
        <taxon>Stylonemataceae</taxon>
        <taxon>Rhodosorus</taxon>
    </lineage>
</organism>
<dbReference type="Gene3D" id="3.30.40.10">
    <property type="entry name" value="Zinc/RING finger domain, C3HC4 (zinc finger)"/>
    <property type="match status" value="1"/>
</dbReference>
<dbReference type="GO" id="GO:0016925">
    <property type="term" value="P:protein sumoylation"/>
    <property type="evidence" value="ECO:0007669"/>
    <property type="project" value="TreeGrafter"/>
</dbReference>
<evidence type="ECO:0000256" key="1">
    <source>
        <dbReference type="ARBA" id="ARBA00022723"/>
    </source>
</evidence>
<evidence type="ECO:0000256" key="4">
    <source>
        <dbReference type="PROSITE-ProRule" id="PRU00452"/>
    </source>
</evidence>
<dbReference type="GO" id="GO:0000785">
    <property type="term" value="C:chromatin"/>
    <property type="evidence" value="ECO:0007669"/>
    <property type="project" value="TreeGrafter"/>
</dbReference>
<dbReference type="InterPro" id="IPR004181">
    <property type="entry name" value="Znf_MIZ"/>
</dbReference>
<dbReference type="Pfam" id="PF02891">
    <property type="entry name" value="zf-MIZ"/>
    <property type="match status" value="1"/>
</dbReference>
<feature type="compositionally biased region" description="Basic and acidic residues" evidence="5">
    <location>
        <begin position="955"/>
        <end position="966"/>
    </location>
</feature>
<name>A0AAV8UL59_9RHOD</name>
<keyword evidence="2 4" id="KW-0863">Zinc-finger</keyword>
<dbReference type="InterPro" id="IPR013083">
    <property type="entry name" value="Znf_RING/FYVE/PHD"/>
</dbReference>
<feature type="region of interest" description="Disordered" evidence="5">
    <location>
        <begin position="586"/>
        <end position="646"/>
    </location>
</feature>
<dbReference type="CDD" id="cd16650">
    <property type="entry name" value="SP-RING_PIAS-like"/>
    <property type="match status" value="1"/>
</dbReference>
<dbReference type="AlphaFoldDB" id="A0AAV8UL59"/>
<feature type="compositionally biased region" description="Basic and acidic residues" evidence="5">
    <location>
        <begin position="833"/>
        <end position="880"/>
    </location>
</feature>
<feature type="region of interest" description="Disordered" evidence="5">
    <location>
        <begin position="665"/>
        <end position="994"/>
    </location>
</feature>
<feature type="compositionally biased region" description="Polar residues" evidence="5">
    <location>
        <begin position="915"/>
        <end position="924"/>
    </location>
</feature>
<protein>
    <recommendedName>
        <fullName evidence="6">SP-RING-type domain-containing protein</fullName>
    </recommendedName>
</protein>
<feature type="compositionally biased region" description="Polar residues" evidence="5">
    <location>
        <begin position="615"/>
        <end position="636"/>
    </location>
</feature>
<keyword evidence="8" id="KW-1185">Reference proteome</keyword>
<evidence type="ECO:0000256" key="5">
    <source>
        <dbReference type="SAM" id="MobiDB-lite"/>
    </source>
</evidence>
<evidence type="ECO:0000259" key="6">
    <source>
        <dbReference type="PROSITE" id="PS51044"/>
    </source>
</evidence>
<accession>A0AAV8UL59</accession>
<dbReference type="PANTHER" id="PTHR10782">
    <property type="entry name" value="ZINC FINGER MIZ DOMAIN-CONTAINING PROTEIN"/>
    <property type="match status" value="1"/>
</dbReference>
<feature type="compositionally biased region" description="Polar residues" evidence="5">
    <location>
        <begin position="982"/>
        <end position="994"/>
    </location>
</feature>
<evidence type="ECO:0000256" key="3">
    <source>
        <dbReference type="ARBA" id="ARBA00022833"/>
    </source>
</evidence>
<feature type="compositionally biased region" description="Basic and acidic residues" evidence="5">
    <location>
        <begin position="695"/>
        <end position="723"/>
    </location>
</feature>
<dbReference type="GO" id="GO:0061665">
    <property type="term" value="F:SUMO ligase activity"/>
    <property type="evidence" value="ECO:0007669"/>
    <property type="project" value="TreeGrafter"/>
</dbReference>
<feature type="domain" description="SP-RING-type" evidence="6">
    <location>
        <begin position="397"/>
        <end position="479"/>
    </location>
</feature>
<dbReference type="EMBL" id="JAMWBK010000007">
    <property type="protein sequence ID" value="KAJ8903246.1"/>
    <property type="molecule type" value="Genomic_DNA"/>
</dbReference>
<dbReference type="PANTHER" id="PTHR10782:SF4">
    <property type="entry name" value="TONALLI, ISOFORM E"/>
    <property type="match status" value="1"/>
</dbReference>
<keyword evidence="1" id="KW-0479">Metal-binding</keyword>
<evidence type="ECO:0000256" key="2">
    <source>
        <dbReference type="ARBA" id="ARBA00022771"/>
    </source>
</evidence>
<proteinExistence type="predicted"/>
<evidence type="ECO:0000313" key="8">
    <source>
        <dbReference type="Proteomes" id="UP001157974"/>
    </source>
</evidence>